<name>A0A136IPJ2_9PEZI</name>
<keyword evidence="5 7" id="KW-0862">Zinc</keyword>
<evidence type="ECO:0000256" key="2">
    <source>
        <dbReference type="ARBA" id="ARBA00022670"/>
    </source>
</evidence>
<dbReference type="STRING" id="196109.A0A136IPJ2"/>
<protein>
    <recommendedName>
        <fullName evidence="8">Peptidase M3A/M3B catalytic domain-containing protein</fullName>
    </recommendedName>
</protein>
<dbReference type="Gene3D" id="1.20.1050.40">
    <property type="entry name" value="Endopeptidase. Chain P, domain 1"/>
    <property type="match status" value="1"/>
</dbReference>
<dbReference type="PANTHER" id="PTHR11804">
    <property type="entry name" value="PROTEASE M3 THIMET OLIGOPEPTIDASE-RELATED"/>
    <property type="match status" value="1"/>
</dbReference>
<keyword evidence="2 7" id="KW-0645">Protease</keyword>
<dbReference type="PANTHER" id="PTHR11804:SF84">
    <property type="entry name" value="SACCHAROLYSIN"/>
    <property type="match status" value="1"/>
</dbReference>
<dbReference type="Proteomes" id="UP000070501">
    <property type="component" value="Unassembled WGS sequence"/>
</dbReference>
<dbReference type="CDD" id="cd06455">
    <property type="entry name" value="M3A_TOP"/>
    <property type="match status" value="1"/>
</dbReference>
<feature type="domain" description="Peptidase M3A/M3B catalytic" evidence="8">
    <location>
        <begin position="248"/>
        <end position="692"/>
    </location>
</feature>
<comment type="cofactor">
    <cofactor evidence="7">
        <name>Zn(2+)</name>
        <dbReference type="ChEBI" id="CHEBI:29105"/>
    </cofactor>
    <text evidence="7">Binds 1 zinc ion.</text>
</comment>
<dbReference type="SUPFAM" id="SSF55486">
    <property type="entry name" value="Metalloproteases ('zincins'), catalytic domain"/>
    <property type="match status" value="1"/>
</dbReference>
<evidence type="ECO:0000256" key="6">
    <source>
        <dbReference type="ARBA" id="ARBA00023049"/>
    </source>
</evidence>
<evidence type="ECO:0000256" key="4">
    <source>
        <dbReference type="ARBA" id="ARBA00022801"/>
    </source>
</evidence>
<dbReference type="GO" id="GO:0046872">
    <property type="term" value="F:metal ion binding"/>
    <property type="evidence" value="ECO:0007669"/>
    <property type="project" value="UniProtKB-UniRule"/>
</dbReference>
<evidence type="ECO:0000259" key="8">
    <source>
        <dbReference type="Pfam" id="PF01432"/>
    </source>
</evidence>
<accession>A0A136IPJ2</accession>
<keyword evidence="10" id="KW-1185">Reference proteome</keyword>
<gene>
    <name evidence="9" type="ORF">Micbo1qcDRAFT_152337</name>
</gene>
<evidence type="ECO:0000313" key="9">
    <source>
        <dbReference type="EMBL" id="KXJ86833.1"/>
    </source>
</evidence>
<evidence type="ECO:0000256" key="5">
    <source>
        <dbReference type="ARBA" id="ARBA00022833"/>
    </source>
</evidence>
<dbReference type="InterPro" id="IPR045090">
    <property type="entry name" value="Pept_M3A_M3B"/>
</dbReference>
<comment type="similarity">
    <text evidence="1 7">Belongs to the peptidase M3 family.</text>
</comment>
<evidence type="ECO:0000256" key="3">
    <source>
        <dbReference type="ARBA" id="ARBA00022723"/>
    </source>
</evidence>
<reference evidence="10" key="1">
    <citation type="submission" date="2016-02" db="EMBL/GenBank/DDBJ databases">
        <title>Draft genome sequence of Microdochium bolleyi, a fungal endophyte of beachgrass.</title>
        <authorList>
            <consortium name="DOE Joint Genome Institute"/>
            <person name="David A.S."/>
            <person name="May G."/>
            <person name="Haridas S."/>
            <person name="Lim J."/>
            <person name="Wang M."/>
            <person name="Labutti K."/>
            <person name="Lipzen A."/>
            <person name="Barry K."/>
            <person name="Grigoriev I.V."/>
        </authorList>
    </citation>
    <scope>NUCLEOTIDE SEQUENCE [LARGE SCALE GENOMIC DNA]</scope>
    <source>
        <strain evidence="10">J235TASD1</strain>
    </source>
</reference>
<organism evidence="9 10">
    <name type="scientific">Microdochium bolleyi</name>
    <dbReference type="NCBI Taxonomy" id="196109"/>
    <lineage>
        <taxon>Eukaryota</taxon>
        <taxon>Fungi</taxon>
        <taxon>Dikarya</taxon>
        <taxon>Ascomycota</taxon>
        <taxon>Pezizomycotina</taxon>
        <taxon>Sordariomycetes</taxon>
        <taxon>Xylariomycetidae</taxon>
        <taxon>Xylariales</taxon>
        <taxon>Microdochiaceae</taxon>
        <taxon>Microdochium</taxon>
    </lineage>
</organism>
<keyword evidence="6 7" id="KW-0482">Metalloprotease</keyword>
<dbReference type="InParanoid" id="A0A136IPJ2"/>
<evidence type="ECO:0000256" key="7">
    <source>
        <dbReference type="RuleBase" id="RU003435"/>
    </source>
</evidence>
<evidence type="ECO:0000313" key="10">
    <source>
        <dbReference type="Proteomes" id="UP000070501"/>
    </source>
</evidence>
<dbReference type="InterPro" id="IPR024080">
    <property type="entry name" value="Neurolysin/TOP_N"/>
</dbReference>
<dbReference type="OrthoDB" id="534666at2759"/>
<dbReference type="EMBL" id="KQ964265">
    <property type="protein sequence ID" value="KXJ86833.1"/>
    <property type="molecule type" value="Genomic_DNA"/>
</dbReference>
<dbReference type="InterPro" id="IPR001567">
    <property type="entry name" value="Pept_M3A_M3B_dom"/>
</dbReference>
<sequence>MDELNRYPPQPPLRFTSDPVAITAAADAACAHAQAVVDELLATVAPATATFDNVLGVLLQLENEFQKTSNVAVIRALTGGVTAGETSDEAGKESAAALRKAAGQAANKLSRFLPDLKADKRVVALVGAVYQGHQQDDGARLDAESWKALRQEYRASFSLIGGAPIPGSQERVAEIEKRLSDIQGKFLGNLDDAQDCIWLTRAELKGVPDATLGGLETRSSFNAEEQLRVELNGPQVRSILSHLAVPESRHLVYAGMKSLAAENIPLFHEAVQLRHEAARLCGYSSHAARRVETMMARTPEVVNALLDGLREKVLAQLPRDLEKLSQMSPGQSPDTISSADLPYYSSVYEQKNYSIDQEMIAQYFPLLPTVSRMLNLFGRHFGFTFQAITDAADKFAAERLAWHEDVLVYSVWNDEQEGGDFVGYLYLDLHQREGKTGGAQCRPLHLGCLDPTSGQRHYPSTVLLTSFARNSHLHHADVTLLFHEMGHGIHDLAGKCRYSRFHGAETVGDFNEAPSQMLENWCWDPQGLRALSGNHETGAPLPDDMVDAIVKTRAVLPAVKILEQLRVTLFDSVVHSDVKDGAAIDADKVYLECANLGGLQCEGDRSENSHGYTTYRHLFSGNDGTMYSYLWSRAIAQDMFDAFFAGNTLDDKVGRRYRHMVLEKGGSQDEMKTLVDFLGRKPSWDPFYRSLGL</sequence>
<keyword evidence="4 7" id="KW-0378">Hydrolase</keyword>
<dbReference type="InterPro" id="IPR024077">
    <property type="entry name" value="Neurolysin/TOP_dom2"/>
</dbReference>
<proteinExistence type="inferred from homology"/>
<dbReference type="GO" id="GO:0006508">
    <property type="term" value="P:proteolysis"/>
    <property type="evidence" value="ECO:0007669"/>
    <property type="project" value="UniProtKB-KW"/>
</dbReference>
<dbReference type="AlphaFoldDB" id="A0A136IPJ2"/>
<dbReference type="Pfam" id="PF01432">
    <property type="entry name" value="Peptidase_M3"/>
    <property type="match status" value="1"/>
</dbReference>
<dbReference type="InterPro" id="IPR024079">
    <property type="entry name" value="MetalloPept_cat_dom_sf"/>
</dbReference>
<dbReference type="GO" id="GO:0006518">
    <property type="term" value="P:peptide metabolic process"/>
    <property type="evidence" value="ECO:0007669"/>
    <property type="project" value="TreeGrafter"/>
</dbReference>
<keyword evidence="3 7" id="KW-0479">Metal-binding</keyword>
<evidence type="ECO:0000256" key="1">
    <source>
        <dbReference type="ARBA" id="ARBA00006040"/>
    </source>
</evidence>
<dbReference type="GO" id="GO:0005758">
    <property type="term" value="C:mitochondrial intermembrane space"/>
    <property type="evidence" value="ECO:0007669"/>
    <property type="project" value="TreeGrafter"/>
</dbReference>
<dbReference type="GO" id="GO:0004222">
    <property type="term" value="F:metalloendopeptidase activity"/>
    <property type="evidence" value="ECO:0007669"/>
    <property type="project" value="InterPro"/>
</dbReference>
<dbReference type="Gene3D" id="1.10.1370.10">
    <property type="entry name" value="Neurolysin, domain 3"/>
    <property type="match status" value="1"/>
</dbReference>
<dbReference type="Gene3D" id="3.40.390.10">
    <property type="entry name" value="Collagenase (Catalytic Domain)"/>
    <property type="match status" value="1"/>
</dbReference>